<reference evidence="2 3" key="1">
    <citation type="submission" date="2024-01" db="EMBL/GenBank/DDBJ databases">
        <title>Mariniflexile litorale sp. nov., isolated from the shallow sediments of the Sea of Japan.</title>
        <authorList>
            <person name="Romanenko L."/>
            <person name="Bystritskaya E."/>
            <person name="Isaeva M."/>
        </authorList>
    </citation>
    <scope>NUCLEOTIDE SEQUENCE [LARGE SCALE GENOMIC DNA]</scope>
    <source>
        <strain evidence="2 3">KCTC 32427</strain>
    </source>
</reference>
<keyword evidence="3" id="KW-1185">Reference proteome</keyword>
<dbReference type="Proteomes" id="UP001416393">
    <property type="component" value="Unassembled WGS sequence"/>
</dbReference>
<dbReference type="EMBL" id="JAZHYP010000001">
    <property type="protein sequence ID" value="MEN3322234.1"/>
    <property type="molecule type" value="Genomic_DNA"/>
</dbReference>
<evidence type="ECO:0008006" key="4">
    <source>
        <dbReference type="Google" id="ProtNLM"/>
    </source>
</evidence>
<feature type="transmembrane region" description="Helical" evidence="1">
    <location>
        <begin position="95"/>
        <end position="118"/>
    </location>
</feature>
<accession>A0ABV0A7I5</accession>
<keyword evidence="1" id="KW-0472">Membrane</keyword>
<sequence>MKKEVEINPEKIHLFHINIVESSIKDLHQKGENNFKINVAQTTMHNLQEEKVKIGLFIDLEHEDVTSEAGAHFVLDFHFKIEDLKNHYELKEDNAIIFLGVFIATLLGISFSTARGIIYERISNTNMQGIILPIVSPQKMLVQKKEESKND</sequence>
<proteinExistence type="predicted"/>
<dbReference type="RefSeq" id="WP_346239777.1">
    <property type="nucleotide sequence ID" value="NZ_JAZHYP010000001.1"/>
</dbReference>
<keyword evidence="1" id="KW-1133">Transmembrane helix</keyword>
<name>A0ABV0A7I5_9FLAO</name>
<evidence type="ECO:0000313" key="2">
    <source>
        <dbReference type="EMBL" id="MEN3322234.1"/>
    </source>
</evidence>
<protein>
    <recommendedName>
        <fullName evidence="4">Preprotein translocase subunit SecB</fullName>
    </recommendedName>
</protein>
<keyword evidence="1" id="KW-0812">Transmembrane</keyword>
<organism evidence="2 3">
    <name type="scientific">Mariniflexile soesokkakense</name>
    <dbReference type="NCBI Taxonomy" id="1343160"/>
    <lineage>
        <taxon>Bacteria</taxon>
        <taxon>Pseudomonadati</taxon>
        <taxon>Bacteroidota</taxon>
        <taxon>Flavobacteriia</taxon>
        <taxon>Flavobacteriales</taxon>
        <taxon>Flavobacteriaceae</taxon>
        <taxon>Mariniflexile</taxon>
    </lineage>
</organism>
<evidence type="ECO:0000256" key="1">
    <source>
        <dbReference type="SAM" id="Phobius"/>
    </source>
</evidence>
<evidence type="ECO:0000313" key="3">
    <source>
        <dbReference type="Proteomes" id="UP001416393"/>
    </source>
</evidence>
<gene>
    <name evidence="2" type="ORF">VP395_00715</name>
</gene>
<comment type="caution">
    <text evidence="2">The sequence shown here is derived from an EMBL/GenBank/DDBJ whole genome shotgun (WGS) entry which is preliminary data.</text>
</comment>